<accession>A0AAU9USQ6</accession>
<dbReference type="Proteomes" id="UP001153954">
    <property type="component" value="Unassembled WGS sequence"/>
</dbReference>
<reference evidence="1" key="1">
    <citation type="submission" date="2022-03" db="EMBL/GenBank/DDBJ databases">
        <authorList>
            <person name="Tunstrom K."/>
        </authorList>
    </citation>
    <scope>NUCLEOTIDE SEQUENCE</scope>
</reference>
<proteinExistence type="predicted"/>
<comment type="caution">
    <text evidence="1">The sequence shown here is derived from an EMBL/GenBank/DDBJ whole genome shotgun (WGS) entry which is preliminary data.</text>
</comment>
<name>A0AAU9USQ6_EUPED</name>
<evidence type="ECO:0000313" key="1">
    <source>
        <dbReference type="EMBL" id="CAH2100935.1"/>
    </source>
</evidence>
<dbReference type="EMBL" id="CAKOGL010000023">
    <property type="protein sequence ID" value="CAH2100935.1"/>
    <property type="molecule type" value="Genomic_DNA"/>
</dbReference>
<dbReference type="AlphaFoldDB" id="A0AAU9USQ6"/>
<gene>
    <name evidence="1" type="ORF">EEDITHA_LOCUS15742</name>
</gene>
<organism evidence="1 2">
    <name type="scientific">Euphydryas editha</name>
    <name type="common">Edith's checkerspot</name>
    <dbReference type="NCBI Taxonomy" id="104508"/>
    <lineage>
        <taxon>Eukaryota</taxon>
        <taxon>Metazoa</taxon>
        <taxon>Ecdysozoa</taxon>
        <taxon>Arthropoda</taxon>
        <taxon>Hexapoda</taxon>
        <taxon>Insecta</taxon>
        <taxon>Pterygota</taxon>
        <taxon>Neoptera</taxon>
        <taxon>Endopterygota</taxon>
        <taxon>Lepidoptera</taxon>
        <taxon>Glossata</taxon>
        <taxon>Ditrysia</taxon>
        <taxon>Papilionoidea</taxon>
        <taxon>Nymphalidae</taxon>
        <taxon>Nymphalinae</taxon>
        <taxon>Euphydryas</taxon>
    </lineage>
</organism>
<evidence type="ECO:0000313" key="2">
    <source>
        <dbReference type="Proteomes" id="UP001153954"/>
    </source>
</evidence>
<keyword evidence="2" id="KW-1185">Reference proteome</keyword>
<protein>
    <submittedName>
        <fullName evidence="1">Uncharacterized protein</fullName>
    </submittedName>
</protein>
<sequence length="133" mass="15994">MEFDLKVACNLIPVMDTENTTKRMLDSIEMYADMLDEEEFQLVESHYTRKNISKLYLSNYLNMIKMFKLYKDWDKLDSYESKATLLRQYQDVVNEHMNIEFFTPKTDLCDKCHSYSNLDSSTEEQIEIYNKHI</sequence>